<dbReference type="SUPFAM" id="SSF52540">
    <property type="entry name" value="P-loop containing nucleoside triphosphate hydrolases"/>
    <property type="match status" value="1"/>
</dbReference>
<comment type="similarity">
    <text evidence="1">Belongs to the small GTPase superfamily. Rab family.</text>
</comment>
<evidence type="ECO:0000256" key="3">
    <source>
        <dbReference type="ARBA" id="ARBA00023134"/>
    </source>
</evidence>
<dbReference type="CDD" id="cd00882">
    <property type="entry name" value="Ras_like_GTPase"/>
    <property type="match status" value="1"/>
</dbReference>
<dbReference type="Pfam" id="PF08477">
    <property type="entry name" value="Roc"/>
    <property type="match status" value="1"/>
</dbReference>
<evidence type="ECO:0000313" key="4">
    <source>
        <dbReference type="EMBL" id="KKL95898.1"/>
    </source>
</evidence>
<protein>
    <recommendedName>
        <fullName evidence="5">GTP-binding protein</fullName>
    </recommendedName>
</protein>
<dbReference type="SMART" id="SM00174">
    <property type="entry name" value="RHO"/>
    <property type="match status" value="1"/>
</dbReference>
<evidence type="ECO:0000256" key="2">
    <source>
        <dbReference type="ARBA" id="ARBA00022741"/>
    </source>
</evidence>
<dbReference type="Gene3D" id="3.40.50.300">
    <property type="entry name" value="P-loop containing nucleotide triphosphate hydrolases"/>
    <property type="match status" value="1"/>
</dbReference>
<organism evidence="4">
    <name type="scientific">marine sediment metagenome</name>
    <dbReference type="NCBI Taxonomy" id="412755"/>
    <lineage>
        <taxon>unclassified sequences</taxon>
        <taxon>metagenomes</taxon>
        <taxon>ecological metagenomes</taxon>
    </lineage>
</organism>
<keyword evidence="2" id="KW-0547">Nucleotide-binding</keyword>
<sequence length="254" mass="28989">MIRDVLLKLGVYGDGGVGKTSLVNAFFGKEVPNDYSPTFNSKISKKDYSLEKTGVVFKINIWDVGGNRNINPNINPAFFTDVDLALLIFDLTQPEKTLKTHKKNFLDKLIKYSEEPLTLIVGNKLDKLSLNARFKRAIIDFLGENARFSIISAKSNVNVKNCIELLIYTYLKKAEILTPDIVPENSTSEFMAKIGKNENELRNQLVNLSTIQSKFREIKSTVKFVDEPKKEDKKEKYQEFIQNELKKISLQKKT</sequence>
<proteinExistence type="inferred from homology"/>
<comment type="caution">
    <text evidence="4">The sequence shown here is derived from an EMBL/GenBank/DDBJ whole genome shotgun (WGS) entry which is preliminary data.</text>
</comment>
<evidence type="ECO:0000256" key="1">
    <source>
        <dbReference type="ARBA" id="ARBA00006270"/>
    </source>
</evidence>
<name>A0A0F9GAX1_9ZZZZ</name>
<dbReference type="PRINTS" id="PR00449">
    <property type="entry name" value="RASTRNSFRMNG"/>
</dbReference>
<dbReference type="GO" id="GO:0005525">
    <property type="term" value="F:GTP binding"/>
    <property type="evidence" value="ECO:0007669"/>
    <property type="project" value="UniProtKB-KW"/>
</dbReference>
<dbReference type="AlphaFoldDB" id="A0A0F9GAX1"/>
<dbReference type="InterPro" id="IPR005225">
    <property type="entry name" value="Small_GTP-bd"/>
</dbReference>
<dbReference type="InterPro" id="IPR027417">
    <property type="entry name" value="P-loop_NTPase"/>
</dbReference>
<accession>A0A0F9GAX1</accession>
<dbReference type="PANTHER" id="PTHR47981">
    <property type="entry name" value="RAB FAMILY"/>
    <property type="match status" value="1"/>
</dbReference>
<dbReference type="InterPro" id="IPR001806">
    <property type="entry name" value="Small_GTPase"/>
</dbReference>
<dbReference type="SMART" id="SM00175">
    <property type="entry name" value="RAB"/>
    <property type="match status" value="1"/>
</dbReference>
<dbReference type="PANTHER" id="PTHR47981:SF20">
    <property type="entry name" value="RAS-RELATED PROTEIN RAB-7A"/>
    <property type="match status" value="1"/>
</dbReference>
<dbReference type="PROSITE" id="PS51419">
    <property type="entry name" value="RAB"/>
    <property type="match status" value="1"/>
</dbReference>
<keyword evidence="3" id="KW-0342">GTP-binding</keyword>
<gene>
    <name evidence="4" type="ORF">LCGC14_1849950</name>
</gene>
<dbReference type="GO" id="GO:0003924">
    <property type="term" value="F:GTPase activity"/>
    <property type="evidence" value="ECO:0007669"/>
    <property type="project" value="InterPro"/>
</dbReference>
<reference evidence="4" key="1">
    <citation type="journal article" date="2015" name="Nature">
        <title>Complex archaea that bridge the gap between prokaryotes and eukaryotes.</title>
        <authorList>
            <person name="Spang A."/>
            <person name="Saw J.H."/>
            <person name="Jorgensen S.L."/>
            <person name="Zaremba-Niedzwiedzka K."/>
            <person name="Martijn J."/>
            <person name="Lind A.E."/>
            <person name="van Eijk R."/>
            <person name="Schleper C."/>
            <person name="Guy L."/>
            <person name="Ettema T.J."/>
        </authorList>
    </citation>
    <scope>NUCLEOTIDE SEQUENCE</scope>
</reference>
<dbReference type="NCBIfam" id="TIGR00231">
    <property type="entry name" value="small_GTP"/>
    <property type="match status" value="1"/>
</dbReference>
<feature type="non-terminal residue" evidence="4">
    <location>
        <position position="254"/>
    </location>
</feature>
<dbReference type="EMBL" id="LAZR01018566">
    <property type="protein sequence ID" value="KKL95898.1"/>
    <property type="molecule type" value="Genomic_DNA"/>
</dbReference>
<evidence type="ECO:0008006" key="5">
    <source>
        <dbReference type="Google" id="ProtNLM"/>
    </source>
</evidence>